<feature type="domain" description="AB hydrolase-1" evidence="1">
    <location>
        <begin position="52"/>
        <end position="290"/>
    </location>
</feature>
<proteinExistence type="predicted"/>
<reference evidence="2 3" key="1">
    <citation type="journal article" date="2023" name="G3 (Bethesda)">
        <title>A chromosome-length genome assembly and annotation of blackberry (Rubus argutus, cv. 'Hillquist').</title>
        <authorList>
            <person name="Bruna T."/>
            <person name="Aryal R."/>
            <person name="Dudchenko O."/>
            <person name="Sargent D.J."/>
            <person name="Mead D."/>
            <person name="Buti M."/>
            <person name="Cavallini A."/>
            <person name="Hytonen T."/>
            <person name="Andres J."/>
            <person name="Pham M."/>
            <person name="Weisz D."/>
            <person name="Mascagni F."/>
            <person name="Usai G."/>
            <person name="Natali L."/>
            <person name="Bassil N."/>
            <person name="Fernandez G.E."/>
            <person name="Lomsadze A."/>
            <person name="Armour M."/>
            <person name="Olukolu B."/>
            <person name="Poorten T."/>
            <person name="Britton C."/>
            <person name="Davik J."/>
            <person name="Ashrafi H."/>
            <person name="Aiden E.L."/>
            <person name="Borodovsky M."/>
            <person name="Worthington M."/>
        </authorList>
    </citation>
    <scope>NUCLEOTIDE SEQUENCE [LARGE SCALE GENOMIC DNA]</scope>
    <source>
        <strain evidence="2">PI 553951</strain>
    </source>
</reference>
<dbReference type="PANTHER" id="PTHR43139">
    <property type="entry name" value="SI:DKEY-122A22.2"/>
    <property type="match status" value="1"/>
</dbReference>
<dbReference type="InterPro" id="IPR052370">
    <property type="entry name" value="Meta-cleavage_hydrolase"/>
</dbReference>
<dbReference type="SUPFAM" id="SSF53474">
    <property type="entry name" value="alpha/beta-Hydrolases"/>
    <property type="match status" value="1"/>
</dbReference>
<dbReference type="PANTHER" id="PTHR43139:SF59">
    <property type="entry name" value="ALPHA_BETA-HYDROLASES SUPERFAMILY PROTEIN"/>
    <property type="match status" value="1"/>
</dbReference>
<keyword evidence="3" id="KW-1185">Reference proteome</keyword>
<evidence type="ECO:0000259" key="1">
    <source>
        <dbReference type="Pfam" id="PF12697"/>
    </source>
</evidence>
<dbReference type="Proteomes" id="UP001457282">
    <property type="component" value="Unassembled WGS sequence"/>
</dbReference>
<dbReference type="InterPro" id="IPR029058">
    <property type="entry name" value="AB_hydrolase_fold"/>
</dbReference>
<organism evidence="2 3">
    <name type="scientific">Rubus argutus</name>
    <name type="common">Southern blackberry</name>
    <dbReference type="NCBI Taxonomy" id="59490"/>
    <lineage>
        <taxon>Eukaryota</taxon>
        <taxon>Viridiplantae</taxon>
        <taxon>Streptophyta</taxon>
        <taxon>Embryophyta</taxon>
        <taxon>Tracheophyta</taxon>
        <taxon>Spermatophyta</taxon>
        <taxon>Magnoliopsida</taxon>
        <taxon>eudicotyledons</taxon>
        <taxon>Gunneridae</taxon>
        <taxon>Pentapetalae</taxon>
        <taxon>rosids</taxon>
        <taxon>fabids</taxon>
        <taxon>Rosales</taxon>
        <taxon>Rosaceae</taxon>
        <taxon>Rosoideae</taxon>
        <taxon>Rosoideae incertae sedis</taxon>
        <taxon>Rubus</taxon>
    </lineage>
</organism>
<sequence>MPCFSFTESKNSCFRSNFVRAGLRSTFTDLKDGGTTMHCWVPKSPNPSKPNLLLLHGLGVNAMWQFADLIRPVTPHFNVYVPDLLFFGESTTANPDRSESFQAECVMRVMEVQSVRTFSLVGLSYGGFVGYRLAAQYPEAVERVVICSAAVCMEEKDLREGVFRVSDLDEAASILIPQTPSKLRELVKYTFFRPPPLGIVPSCLLRDFIETMFSDFVQERKELILAIPKNRKLSDLPKISQPTLIIWGEHDHLFPLEYAHKLKMHLGENAQLAVVKRAGHAISAEKSKEFNKHIMSFLIDFKRSQISPSANHQNKLADIKLLNVI</sequence>
<evidence type="ECO:0000313" key="2">
    <source>
        <dbReference type="EMBL" id="KAK9930504.1"/>
    </source>
</evidence>
<dbReference type="PRINTS" id="PR00111">
    <property type="entry name" value="ABHYDROLASE"/>
</dbReference>
<dbReference type="EMBL" id="JBEDUW010000005">
    <property type="protein sequence ID" value="KAK9930504.1"/>
    <property type="molecule type" value="Genomic_DNA"/>
</dbReference>
<dbReference type="InterPro" id="IPR000073">
    <property type="entry name" value="AB_hydrolase_1"/>
</dbReference>
<dbReference type="InterPro" id="IPR000639">
    <property type="entry name" value="Epox_hydrolase-like"/>
</dbReference>
<protein>
    <recommendedName>
        <fullName evidence="1">AB hydrolase-1 domain-containing protein</fullName>
    </recommendedName>
</protein>
<accession>A0AAW1X1C5</accession>
<dbReference type="AlphaFoldDB" id="A0AAW1X1C5"/>
<name>A0AAW1X1C5_RUBAR</name>
<gene>
    <name evidence="2" type="ORF">M0R45_027541</name>
</gene>
<comment type="caution">
    <text evidence="2">The sequence shown here is derived from an EMBL/GenBank/DDBJ whole genome shotgun (WGS) entry which is preliminary data.</text>
</comment>
<dbReference type="PRINTS" id="PR00412">
    <property type="entry name" value="EPOXHYDRLASE"/>
</dbReference>
<dbReference type="Pfam" id="PF12697">
    <property type="entry name" value="Abhydrolase_6"/>
    <property type="match status" value="1"/>
</dbReference>
<dbReference type="Gene3D" id="3.40.50.1820">
    <property type="entry name" value="alpha/beta hydrolase"/>
    <property type="match status" value="1"/>
</dbReference>
<dbReference type="GO" id="GO:0003824">
    <property type="term" value="F:catalytic activity"/>
    <property type="evidence" value="ECO:0007669"/>
    <property type="project" value="InterPro"/>
</dbReference>
<evidence type="ECO:0000313" key="3">
    <source>
        <dbReference type="Proteomes" id="UP001457282"/>
    </source>
</evidence>